<dbReference type="SUPFAM" id="SSF88946">
    <property type="entry name" value="Sigma2 domain of RNA polymerase sigma factors"/>
    <property type="match status" value="1"/>
</dbReference>
<dbReference type="GO" id="GO:0003677">
    <property type="term" value="F:DNA binding"/>
    <property type="evidence" value="ECO:0007669"/>
    <property type="project" value="UniProtKB-KW"/>
</dbReference>
<sequence length="546" mass="59001">MDRVTTLAADDFDGFYHAYFGDTVVATYGHTADLAEAQDITQEAFLRAWLRWRSVSAYDDPAAWVRRIACNLAMSRWRRLKVAAAYLGRQRPGTVAPVDEDHVAVVAALRKLPERQREAVVLHYMMDVPLAEVAQQVGAPVGTVKSWLHRSRSMLARELAEQIRQNVTVPPTDSLQRRAAQHKTRAVVTAAVVVALVVLGAVAWQVLGPNRSMPTVVPTPTPTPTPSAPTGLIRKVDWVNATIDVDAAKPACPSGVVSLSQSSASPTALLVAPDYIAYGDLDGDGEEDAVLRAECAAPTAGTPHDLVAIQRRPDGTLHTLGWIPPFGLTVMERWIADGVLYAEPRPGAEPEMFGRVRGWRWDGHDFVNVDAYRRYPQLLPKPSGRTIDFSDATGSLKPCAGRPAPAALTFGPDRLAKNGPQIWELGPGSTSPFGAAAPGGPRFLQLGRYGRPYLVTTVSCRSAGVPDEHSLVILDLVDGGWQAVAAIAIAEHGIPVVFYQNSNQSNMRLASVDDRLIRVSIVDLAVGGGSNNLEFRFDGASLTRLK</sequence>
<dbReference type="InterPro" id="IPR039425">
    <property type="entry name" value="RNA_pol_sigma-70-like"/>
</dbReference>
<dbReference type="AlphaFoldDB" id="A0A8J3VCY3"/>
<dbReference type="Pfam" id="PF08281">
    <property type="entry name" value="Sigma70_r4_2"/>
    <property type="match status" value="1"/>
</dbReference>
<keyword evidence="4" id="KW-0238">DNA-binding</keyword>
<keyword evidence="6" id="KW-0812">Transmembrane</keyword>
<dbReference type="InterPro" id="IPR013324">
    <property type="entry name" value="RNA_pol_sigma_r3/r4-like"/>
</dbReference>
<dbReference type="NCBIfam" id="TIGR02937">
    <property type="entry name" value="sigma70-ECF"/>
    <property type="match status" value="1"/>
</dbReference>
<keyword evidence="2" id="KW-0805">Transcription regulation</keyword>
<gene>
    <name evidence="9" type="ORF">Rhe02_02670</name>
</gene>
<dbReference type="Gene3D" id="1.10.1740.10">
    <property type="match status" value="1"/>
</dbReference>
<feature type="transmembrane region" description="Helical" evidence="6">
    <location>
        <begin position="186"/>
        <end position="207"/>
    </location>
</feature>
<evidence type="ECO:0000313" key="10">
    <source>
        <dbReference type="Proteomes" id="UP000612899"/>
    </source>
</evidence>
<protein>
    <recommendedName>
        <fullName evidence="11">Sigma-70 family RNA polymerase sigma factor</fullName>
    </recommendedName>
</protein>
<evidence type="ECO:0000256" key="1">
    <source>
        <dbReference type="ARBA" id="ARBA00010641"/>
    </source>
</evidence>
<organism evidence="9 10">
    <name type="scientific">Rhizocola hellebori</name>
    <dbReference type="NCBI Taxonomy" id="1392758"/>
    <lineage>
        <taxon>Bacteria</taxon>
        <taxon>Bacillati</taxon>
        <taxon>Actinomycetota</taxon>
        <taxon>Actinomycetes</taxon>
        <taxon>Micromonosporales</taxon>
        <taxon>Micromonosporaceae</taxon>
        <taxon>Rhizocola</taxon>
    </lineage>
</organism>
<dbReference type="Pfam" id="PF04542">
    <property type="entry name" value="Sigma70_r2"/>
    <property type="match status" value="1"/>
</dbReference>
<dbReference type="RefSeq" id="WP_239123188.1">
    <property type="nucleotide sequence ID" value="NZ_BONY01000001.1"/>
</dbReference>
<dbReference type="SUPFAM" id="SSF88659">
    <property type="entry name" value="Sigma3 and sigma4 domains of RNA polymerase sigma factors"/>
    <property type="match status" value="1"/>
</dbReference>
<dbReference type="EMBL" id="BONY01000001">
    <property type="protein sequence ID" value="GIH02200.1"/>
    <property type="molecule type" value="Genomic_DNA"/>
</dbReference>
<evidence type="ECO:0000256" key="4">
    <source>
        <dbReference type="ARBA" id="ARBA00023125"/>
    </source>
</evidence>
<evidence type="ECO:0008006" key="11">
    <source>
        <dbReference type="Google" id="ProtNLM"/>
    </source>
</evidence>
<evidence type="ECO:0000256" key="3">
    <source>
        <dbReference type="ARBA" id="ARBA00023082"/>
    </source>
</evidence>
<dbReference type="PANTHER" id="PTHR43133">
    <property type="entry name" value="RNA POLYMERASE ECF-TYPE SIGMA FACTO"/>
    <property type="match status" value="1"/>
</dbReference>
<dbReference type="InterPro" id="IPR013249">
    <property type="entry name" value="RNA_pol_sigma70_r4_t2"/>
</dbReference>
<dbReference type="CDD" id="cd06171">
    <property type="entry name" value="Sigma70_r4"/>
    <property type="match status" value="1"/>
</dbReference>
<dbReference type="Proteomes" id="UP000612899">
    <property type="component" value="Unassembled WGS sequence"/>
</dbReference>
<keyword evidence="5" id="KW-0804">Transcription</keyword>
<evidence type="ECO:0000256" key="6">
    <source>
        <dbReference type="SAM" id="Phobius"/>
    </source>
</evidence>
<name>A0A8J3VCY3_9ACTN</name>
<evidence type="ECO:0000259" key="8">
    <source>
        <dbReference type="Pfam" id="PF08281"/>
    </source>
</evidence>
<feature type="domain" description="RNA polymerase sigma-70 region 2" evidence="7">
    <location>
        <begin position="28"/>
        <end position="80"/>
    </location>
</feature>
<dbReference type="GO" id="GO:0006352">
    <property type="term" value="P:DNA-templated transcription initiation"/>
    <property type="evidence" value="ECO:0007669"/>
    <property type="project" value="InterPro"/>
</dbReference>
<keyword evidence="10" id="KW-1185">Reference proteome</keyword>
<dbReference type="InterPro" id="IPR007627">
    <property type="entry name" value="RNA_pol_sigma70_r2"/>
</dbReference>
<dbReference type="Gene3D" id="1.10.10.10">
    <property type="entry name" value="Winged helix-like DNA-binding domain superfamily/Winged helix DNA-binding domain"/>
    <property type="match status" value="1"/>
</dbReference>
<keyword evidence="3" id="KW-0731">Sigma factor</keyword>
<feature type="domain" description="RNA polymerase sigma factor 70 region 4 type 2" evidence="8">
    <location>
        <begin position="104"/>
        <end position="155"/>
    </location>
</feature>
<proteinExistence type="inferred from homology"/>
<keyword evidence="6" id="KW-1133">Transmembrane helix</keyword>
<dbReference type="GO" id="GO:0016987">
    <property type="term" value="F:sigma factor activity"/>
    <property type="evidence" value="ECO:0007669"/>
    <property type="project" value="UniProtKB-KW"/>
</dbReference>
<evidence type="ECO:0000256" key="2">
    <source>
        <dbReference type="ARBA" id="ARBA00023015"/>
    </source>
</evidence>
<dbReference type="InterPro" id="IPR036388">
    <property type="entry name" value="WH-like_DNA-bd_sf"/>
</dbReference>
<comment type="similarity">
    <text evidence="1">Belongs to the sigma-70 factor family. ECF subfamily.</text>
</comment>
<dbReference type="PANTHER" id="PTHR43133:SF50">
    <property type="entry name" value="ECF RNA POLYMERASE SIGMA FACTOR SIGM"/>
    <property type="match status" value="1"/>
</dbReference>
<reference evidence="9" key="1">
    <citation type="submission" date="2021-01" db="EMBL/GenBank/DDBJ databases">
        <title>Whole genome shotgun sequence of Rhizocola hellebori NBRC 109834.</title>
        <authorList>
            <person name="Komaki H."/>
            <person name="Tamura T."/>
        </authorList>
    </citation>
    <scope>NUCLEOTIDE SEQUENCE</scope>
    <source>
        <strain evidence="9">NBRC 109834</strain>
    </source>
</reference>
<accession>A0A8J3VCY3</accession>
<comment type="caution">
    <text evidence="9">The sequence shown here is derived from an EMBL/GenBank/DDBJ whole genome shotgun (WGS) entry which is preliminary data.</text>
</comment>
<dbReference type="InterPro" id="IPR013325">
    <property type="entry name" value="RNA_pol_sigma_r2"/>
</dbReference>
<keyword evidence="6" id="KW-0472">Membrane</keyword>
<dbReference type="InterPro" id="IPR014284">
    <property type="entry name" value="RNA_pol_sigma-70_dom"/>
</dbReference>
<evidence type="ECO:0000256" key="5">
    <source>
        <dbReference type="ARBA" id="ARBA00023163"/>
    </source>
</evidence>
<evidence type="ECO:0000313" key="9">
    <source>
        <dbReference type="EMBL" id="GIH02200.1"/>
    </source>
</evidence>
<evidence type="ECO:0000259" key="7">
    <source>
        <dbReference type="Pfam" id="PF04542"/>
    </source>
</evidence>